<dbReference type="AlphaFoldDB" id="A0A9D2RMY8"/>
<proteinExistence type="predicted"/>
<sequence length="101" mass="11175">MRSLFSPVELTDWTPAGPFTFTKGLRTIRVEAVGGRMNPWRHGTLLFDLEQDPQQLSPLVDDEAELRMARLLAEAMRVNDAPASQFARLGLPVQGEVLAGV</sequence>
<comment type="caution">
    <text evidence="1">The sequence shown here is derived from an EMBL/GenBank/DDBJ whole genome shotgun (WGS) entry which is preliminary data.</text>
</comment>
<dbReference type="Proteomes" id="UP000823823">
    <property type="component" value="Unassembled WGS sequence"/>
</dbReference>
<accession>A0A9D2RMY8</accession>
<reference evidence="1" key="2">
    <citation type="submission" date="2021-04" db="EMBL/GenBank/DDBJ databases">
        <authorList>
            <person name="Gilroy R."/>
        </authorList>
    </citation>
    <scope>NUCLEOTIDE SEQUENCE</scope>
    <source>
        <strain evidence="1">ChiHjej13B12-24818</strain>
    </source>
</reference>
<evidence type="ECO:0008006" key="3">
    <source>
        <dbReference type="Google" id="ProtNLM"/>
    </source>
</evidence>
<name>A0A9D2RMY8_9MICO</name>
<reference evidence="1" key="1">
    <citation type="journal article" date="2021" name="PeerJ">
        <title>Extensive microbial diversity within the chicken gut microbiome revealed by metagenomics and culture.</title>
        <authorList>
            <person name="Gilroy R."/>
            <person name="Ravi A."/>
            <person name="Getino M."/>
            <person name="Pursley I."/>
            <person name="Horton D.L."/>
            <person name="Alikhan N.F."/>
            <person name="Baker D."/>
            <person name="Gharbi K."/>
            <person name="Hall N."/>
            <person name="Watson M."/>
            <person name="Adriaenssens E.M."/>
            <person name="Foster-Nyarko E."/>
            <person name="Jarju S."/>
            <person name="Secka A."/>
            <person name="Antonio M."/>
            <person name="Oren A."/>
            <person name="Chaudhuri R.R."/>
            <person name="La Ragione R."/>
            <person name="Hildebrand F."/>
            <person name="Pallen M.J."/>
        </authorList>
    </citation>
    <scope>NUCLEOTIDE SEQUENCE</scope>
    <source>
        <strain evidence="1">ChiHjej13B12-24818</strain>
    </source>
</reference>
<organism evidence="1 2">
    <name type="scientific">Candidatus Brachybacterium merdavium</name>
    <dbReference type="NCBI Taxonomy" id="2838513"/>
    <lineage>
        <taxon>Bacteria</taxon>
        <taxon>Bacillati</taxon>
        <taxon>Actinomycetota</taxon>
        <taxon>Actinomycetes</taxon>
        <taxon>Micrococcales</taxon>
        <taxon>Dermabacteraceae</taxon>
        <taxon>Brachybacterium</taxon>
    </lineage>
</organism>
<evidence type="ECO:0000313" key="2">
    <source>
        <dbReference type="Proteomes" id="UP000823823"/>
    </source>
</evidence>
<gene>
    <name evidence="1" type="ORF">H9786_01990</name>
</gene>
<dbReference type="EMBL" id="DWZH01000014">
    <property type="protein sequence ID" value="HJB09293.1"/>
    <property type="molecule type" value="Genomic_DNA"/>
</dbReference>
<evidence type="ECO:0000313" key="1">
    <source>
        <dbReference type="EMBL" id="HJB09293.1"/>
    </source>
</evidence>
<protein>
    <recommendedName>
        <fullName evidence="3">Sulfatase</fullName>
    </recommendedName>
</protein>